<keyword evidence="1" id="KW-1133">Transmembrane helix</keyword>
<evidence type="ECO:0008006" key="3">
    <source>
        <dbReference type="Google" id="ProtNLM"/>
    </source>
</evidence>
<comment type="caution">
    <text evidence="2">The sequence shown here is derived from an EMBL/GenBank/DDBJ whole genome shotgun (WGS) entry which is preliminary data.</text>
</comment>
<proteinExistence type="predicted"/>
<gene>
    <name evidence="2" type="ORF">SDC9_16491</name>
</gene>
<feature type="transmembrane region" description="Helical" evidence="1">
    <location>
        <begin position="297"/>
        <end position="316"/>
    </location>
</feature>
<protein>
    <recommendedName>
        <fullName evidence="3">Polysaccharide chain length determinant N-terminal domain-containing protein</fullName>
    </recommendedName>
</protein>
<organism evidence="2">
    <name type="scientific">bioreactor metagenome</name>
    <dbReference type="NCBI Taxonomy" id="1076179"/>
    <lineage>
        <taxon>unclassified sequences</taxon>
        <taxon>metagenomes</taxon>
        <taxon>ecological metagenomes</taxon>
    </lineage>
</organism>
<sequence length="330" mass="36439">MQESYGVTNGENGKISIIQLILVFRKRWKLFVITAGLLIAVSLTLAFGTAKIPFLGRILKDVFLSQGAFHVRYASEQALIQSIKNLGYPRDFQDLSPSAASGNLGNYLAALTKTSTFQDNLAAGISAESHYGLKMTKKGKTRNIIGTSLQVDFDAKTSLLSFSYEDSDPEFAKKAVETAMALLKSSYATLLDNTVEQERASLEEKIQAANRYALEIQDKLKETGKDRVTNPVTYDNAEDMDHMRLLKEYSVNMIILDTLIAENTALAIKKNAVTDILTVVEYPDVSDMPIAPARRQLALNWVIMSVLVAILAVLLAEFGTRLMANVKARM</sequence>
<keyword evidence="1" id="KW-0812">Transmembrane</keyword>
<feature type="transmembrane region" description="Helical" evidence="1">
    <location>
        <begin position="30"/>
        <end position="50"/>
    </location>
</feature>
<evidence type="ECO:0000256" key="1">
    <source>
        <dbReference type="SAM" id="Phobius"/>
    </source>
</evidence>
<accession>A0A644TV15</accession>
<dbReference type="AlphaFoldDB" id="A0A644TV15"/>
<name>A0A644TV15_9ZZZZ</name>
<dbReference type="EMBL" id="VSSQ01000054">
    <property type="protein sequence ID" value="MPL70730.1"/>
    <property type="molecule type" value="Genomic_DNA"/>
</dbReference>
<reference evidence="2" key="1">
    <citation type="submission" date="2019-08" db="EMBL/GenBank/DDBJ databases">
        <authorList>
            <person name="Kucharzyk K."/>
            <person name="Murdoch R.W."/>
            <person name="Higgins S."/>
            <person name="Loffler F."/>
        </authorList>
    </citation>
    <scope>NUCLEOTIDE SEQUENCE</scope>
</reference>
<keyword evidence="1" id="KW-0472">Membrane</keyword>
<evidence type="ECO:0000313" key="2">
    <source>
        <dbReference type="EMBL" id="MPL70730.1"/>
    </source>
</evidence>